<feature type="transmembrane region" description="Helical" evidence="1">
    <location>
        <begin position="202"/>
        <end position="222"/>
    </location>
</feature>
<organism evidence="2 3">
    <name type="scientific">Rickenella mellea</name>
    <dbReference type="NCBI Taxonomy" id="50990"/>
    <lineage>
        <taxon>Eukaryota</taxon>
        <taxon>Fungi</taxon>
        <taxon>Dikarya</taxon>
        <taxon>Basidiomycota</taxon>
        <taxon>Agaricomycotina</taxon>
        <taxon>Agaricomycetes</taxon>
        <taxon>Hymenochaetales</taxon>
        <taxon>Rickenellaceae</taxon>
        <taxon>Rickenella</taxon>
    </lineage>
</organism>
<dbReference type="AlphaFoldDB" id="A0A4Y7PMY6"/>
<keyword evidence="1" id="KW-1133">Transmembrane helix</keyword>
<dbReference type="Proteomes" id="UP000294933">
    <property type="component" value="Unassembled WGS sequence"/>
</dbReference>
<evidence type="ECO:0000313" key="2">
    <source>
        <dbReference type="EMBL" id="TDL16555.1"/>
    </source>
</evidence>
<keyword evidence="1" id="KW-0472">Membrane</keyword>
<feature type="transmembrane region" description="Helical" evidence="1">
    <location>
        <begin position="114"/>
        <end position="136"/>
    </location>
</feature>
<dbReference type="EMBL" id="ML170240">
    <property type="protein sequence ID" value="TDL16555.1"/>
    <property type="molecule type" value="Genomic_DNA"/>
</dbReference>
<feature type="transmembrane region" description="Helical" evidence="1">
    <location>
        <begin position="78"/>
        <end position="102"/>
    </location>
</feature>
<evidence type="ECO:0000256" key="1">
    <source>
        <dbReference type="SAM" id="Phobius"/>
    </source>
</evidence>
<evidence type="ECO:0000313" key="3">
    <source>
        <dbReference type="Proteomes" id="UP000294933"/>
    </source>
</evidence>
<proteinExistence type="predicted"/>
<keyword evidence="1" id="KW-0812">Transmembrane</keyword>
<accession>A0A4Y7PMY6</accession>
<name>A0A4Y7PMY6_9AGAM</name>
<protein>
    <submittedName>
        <fullName evidence="2">Uncharacterized protein</fullName>
    </submittedName>
</protein>
<dbReference type="STRING" id="50990.A0A4Y7PMY6"/>
<feature type="transmembrane region" description="Helical" evidence="1">
    <location>
        <begin position="14"/>
        <end position="34"/>
    </location>
</feature>
<sequence length="308" mass="35287">MSGAQFALNAIEHAFPIVNASAYMTISGVALFIYDYFLTLSDEKDRINLEFEAQRYFHDLSFDRLGLNTTDNVPFCKIWIWLEGYLMIFSFMSMHALVAMRVHALHGGKMSIKILLWSAGLLYGVATCGILAYALWQRDDQLGPALFFHVCFEEISPILWTIWLPSLVLEGLLFFLTLWKAYEDSLRDNYSPITHILFRDGILYFFSITGCSALSMFVWLFGSPLMVGLVRYWAFAVVNVAGSRLVLSLKTNARDILTFRQQGIIETHASWGHDPIRFNNTQYFDLVEFPDNAVGTVMPRRTIYFEAI</sequence>
<feature type="transmembrane region" description="Helical" evidence="1">
    <location>
        <begin position="162"/>
        <end position="182"/>
    </location>
</feature>
<dbReference type="VEuPathDB" id="FungiDB:BD410DRAFT_888459"/>
<keyword evidence="3" id="KW-1185">Reference proteome</keyword>
<reference evidence="2 3" key="1">
    <citation type="submission" date="2018-06" db="EMBL/GenBank/DDBJ databases">
        <title>A transcriptomic atlas of mushroom development highlights an independent origin of complex multicellularity.</title>
        <authorList>
            <consortium name="DOE Joint Genome Institute"/>
            <person name="Krizsan K."/>
            <person name="Almasi E."/>
            <person name="Merenyi Z."/>
            <person name="Sahu N."/>
            <person name="Viragh M."/>
            <person name="Koszo T."/>
            <person name="Mondo S."/>
            <person name="Kiss B."/>
            <person name="Balint B."/>
            <person name="Kues U."/>
            <person name="Barry K."/>
            <person name="Hegedus J.C."/>
            <person name="Henrissat B."/>
            <person name="Johnson J."/>
            <person name="Lipzen A."/>
            <person name="Ohm R."/>
            <person name="Nagy I."/>
            <person name="Pangilinan J."/>
            <person name="Yan J."/>
            <person name="Xiong Y."/>
            <person name="Grigoriev I.V."/>
            <person name="Hibbett D.S."/>
            <person name="Nagy L.G."/>
        </authorList>
    </citation>
    <scope>NUCLEOTIDE SEQUENCE [LARGE SCALE GENOMIC DNA]</scope>
    <source>
        <strain evidence="2 3">SZMC22713</strain>
    </source>
</reference>
<gene>
    <name evidence="2" type="ORF">BD410DRAFT_888459</name>
</gene>
<dbReference type="OrthoDB" id="2638860at2759"/>